<dbReference type="InterPro" id="IPR011006">
    <property type="entry name" value="CheY-like_superfamily"/>
</dbReference>
<protein>
    <submittedName>
        <fullName evidence="4">SpoIIE family protein phosphatase</fullName>
    </submittedName>
</protein>
<keyword evidence="5" id="KW-1185">Reference proteome</keyword>
<dbReference type="Gene3D" id="3.40.50.2300">
    <property type="match status" value="1"/>
</dbReference>
<organism evidence="4 5">
    <name type="scientific">Micromonospora aurantiaca</name>
    <name type="common">nom. illeg.</name>
    <dbReference type="NCBI Taxonomy" id="47850"/>
    <lineage>
        <taxon>Bacteria</taxon>
        <taxon>Bacillati</taxon>
        <taxon>Actinomycetota</taxon>
        <taxon>Actinomycetes</taxon>
        <taxon>Micromonosporales</taxon>
        <taxon>Micromonosporaceae</taxon>
        <taxon>Micromonospora</taxon>
    </lineage>
</organism>
<dbReference type="Pfam" id="PF07228">
    <property type="entry name" value="SpoIIE"/>
    <property type="match status" value="1"/>
</dbReference>
<keyword evidence="1" id="KW-0378">Hydrolase</keyword>
<accession>A0ABQ6U6Z9</accession>
<dbReference type="SMART" id="SM00331">
    <property type="entry name" value="PP2C_SIG"/>
    <property type="match status" value="1"/>
</dbReference>
<dbReference type="InterPro" id="IPR052016">
    <property type="entry name" value="Bact_Sigma-Reg"/>
</dbReference>
<feature type="domain" description="Response regulatory" evidence="3">
    <location>
        <begin position="18"/>
        <end position="132"/>
    </location>
</feature>
<dbReference type="EMBL" id="WAAR01000250">
    <property type="protein sequence ID" value="KAB1101273.1"/>
    <property type="molecule type" value="Genomic_DNA"/>
</dbReference>
<dbReference type="Pfam" id="PF00072">
    <property type="entry name" value="Response_reg"/>
    <property type="match status" value="1"/>
</dbReference>
<dbReference type="Proteomes" id="UP000471364">
    <property type="component" value="Unassembled WGS sequence"/>
</dbReference>
<gene>
    <name evidence="4" type="ORF">F6X54_31660</name>
</gene>
<evidence type="ECO:0000256" key="2">
    <source>
        <dbReference type="PROSITE-ProRule" id="PRU00169"/>
    </source>
</evidence>
<dbReference type="CDD" id="cd00156">
    <property type="entry name" value="REC"/>
    <property type="match status" value="1"/>
</dbReference>
<reference evidence="4 5" key="1">
    <citation type="submission" date="2019-09" db="EMBL/GenBank/DDBJ databases">
        <title>High taxonomic diversity of Micromonospora strains isolated from Medicago sativa nodules in different geographical locations.</title>
        <authorList>
            <person name="Martinez-Hidalgo P."/>
            <person name="Flores-Felix J.D."/>
            <person name="Velazquez E."/>
            <person name="Brau L."/>
            <person name="Trujillo M.E."/>
            <person name="Martinez-Molina E."/>
        </authorList>
    </citation>
    <scope>NUCLEOTIDE SEQUENCE [LARGE SCALE GENOMIC DNA]</scope>
    <source>
        <strain evidence="4 5">ALFB5</strain>
    </source>
</reference>
<dbReference type="PROSITE" id="PS50110">
    <property type="entry name" value="RESPONSE_REGULATORY"/>
    <property type="match status" value="1"/>
</dbReference>
<dbReference type="PANTHER" id="PTHR43156:SF2">
    <property type="entry name" value="STAGE II SPORULATION PROTEIN E"/>
    <property type="match status" value="1"/>
</dbReference>
<dbReference type="InterPro" id="IPR036457">
    <property type="entry name" value="PPM-type-like_dom_sf"/>
</dbReference>
<evidence type="ECO:0000313" key="5">
    <source>
        <dbReference type="Proteomes" id="UP000471364"/>
    </source>
</evidence>
<evidence type="ECO:0000259" key="3">
    <source>
        <dbReference type="PROSITE" id="PS50110"/>
    </source>
</evidence>
<feature type="modified residue" description="4-aspartylphosphate" evidence="2">
    <location>
        <position position="67"/>
    </location>
</feature>
<comment type="caution">
    <text evidence="4">The sequence shown here is derived from an EMBL/GenBank/DDBJ whole genome shotgun (WGS) entry which is preliminary data.</text>
</comment>
<proteinExistence type="predicted"/>
<dbReference type="InterPro" id="IPR001789">
    <property type="entry name" value="Sig_transdc_resp-reg_receiver"/>
</dbReference>
<dbReference type="SMART" id="SM00448">
    <property type="entry name" value="REC"/>
    <property type="match status" value="1"/>
</dbReference>
<sequence>MPSGLANPASSPTTAEPAVLLIEDDPGDALLTRELLSDSGISNRFTQASSLKEAAAAPTTPDCVLLDLHLPDCQGLEALGRVLHRWPDAAVVVLTGLDDAATRTAAVAAGAQDYLVKGHIDGALLGRTIQYAIQRRRAVVTERQLRDSRMQASENTRLQRGLLPTPLVTDPALAVVSRYVPGRGRSLLGGDFFDLVQDEDHTLHAVIGDVCGNGPDEAAIGVGLRVGWRTLTLAGVEKAARMRLLEQVLVAERPRDSMFATACTIRVVPDRSQVIIVSAGHPAPLVITPGSADPAPIRHHLGLGMFPGRGRWQESVVTLPAGAGLLLYTDGVYEGFSEDGTRLGEERFIELAATLSTVTEPGDFLTALLDKIRRSDDGRHSDDTALLYLTWPAGADAAPIGPDR</sequence>
<evidence type="ECO:0000313" key="4">
    <source>
        <dbReference type="EMBL" id="KAB1101273.1"/>
    </source>
</evidence>
<name>A0ABQ6U6Z9_9ACTN</name>
<evidence type="ECO:0000256" key="1">
    <source>
        <dbReference type="ARBA" id="ARBA00022801"/>
    </source>
</evidence>
<dbReference type="SUPFAM" id="SSF52172">
    <property type="entry name" value="CheY-like"/>
    <property type="match status" value="1"/>
</dbReference>
<dbReference type="InterPro" id="IPR001932">
    <property type="entry name" value="PPM-type_phosphatase-like_dom"/>
</dbReference>
<dbReference type="PANTHER" id="PTHR43156">
    <property type="entry name" value="STAGE II SPORULATION PROTEIN E-RELATED"/>
    <property type="match status" value="1"/>
</dbReference>
<dbReference type="Gene3D" id="3.60.40.10">
    <property type="entry name" value="PPM-type phosphatase domain"/>
    <property type="match status" value="1"/>
</dbReference>
<keyword evidence="2" id="KW-0597">Phosphoprotein</keyword>